<name>A0A176VI19_MARPO</name>
<reference evidence="2" key="1">
    <citation type="submission" date="2016-03" db="EMBL/GenBank/DDBJ databases">
        <title>Mechanisms controlling the formation of the plant cell surface in tip-growing cells are functionally conserved among land plants.</title>
        <authorList>
            <person name="Honkanen S."/>
            <person name="Jones V.A."/>
            <person name="Morieri G."/>
            <person name="Champion C."/>
            <person name="Hetherington A.J."/>
            <person name="Kelly S."/>
            <person name="Saint-Marcoux D."/>
            <person name="Proust H."/>
            <person name="Prescott H."/>
            <person name="Dolan L."/>
        </authorList>
    </citation>
    <scope>NUCLEOTIDE SEQUENCE [LARGE SCALE GENOMIC DNA]</scope>
    <source>
        <tissue evidence="2">Whole gametophyte</tissue>
    </source>
</reference>
<keyword evidence="1" id="KW-1133">Transmembrane helix</keyword>
<evidence type="ECO:0008006" key="4">
    <source>
        <dbReference type="Google" id="ProtNLM"/>
    </source>
</evidence>
<dbReference type="Proteomes" id="UP000077202">
    <property type="component" value="Unassembled WGS sequence"/>
</dbReference>
<feature type="transmembrane region" description="Helical" evidence="1">
    <location>
        <begin position="6"/>
        <end position="27"/>
    </location>
</feature>
<sequence length="198" mass="22342">MMEEAPVSAAAAIFVILLLLHLFLEYYSRITPTGQLRPQERELVKEIRELHRAADALATPATFSKSAKLKRSAAAKEKELALLRQNLALQKGWWLSLYSTAPNALEVVVYMILAQWFWHTSVATIPASFLQPVSFLQPYELSSNKESLGGEVAVRYLFSHILPKRNAQAAQAFHEQPVCPAVSRNVDWNLQIRRKLAC</sequence>
<keyword evidence="1" id="KW-0472">Membrane</keyword>
<dbReference type="AlphaFoldDB" id="A0A176VI19"/>
<evidence type="ECO:0000256" key="1">
    <source>
        <dbReference type="SAM" id="Phobius"/>
    </source>
</evidence>
<evidence type="ECO:0000313" key="2">
    <source>
        <dbReference type="EMBL" id="OAE20217.1"/>
    </source>
</evidence>
<keyword evidence="3" id="KW-1185">Reference proteome</keyword>
<gene>
    <name evidence="2" type="ORF">AXG93_3960s1060</name>
</gene>
<organism evidence="2 3">
    <name type="scientific">Marchantia polymorpha subsp. ruderalis</name>
    <dbReference type="NCBI Taxonomy" id="1480154"/>
    <lineage>
        <taxon>Eukaryota</taxon>
        <taxon>Viridiplantae</taxon>
        <taxon>Streptophyta</taxon>
        <taxon>Embryophyta</taxon>
        <taxon>Marchantiophyta</taxon>
        <taxon>Marchantiopsida</taxon>
        <taxon>Marchantiidae</taxon>
        <taxon>Marchantiales</taxon>
        <taxon>Marchantiaceae</taxon>
        <taxon>Marchantia</taxon>
    </lineage>
</organism>
<comment type="caution">
    <text evidence="2">The sequence shown here is derived from an EMBL/GenBank/DDBJ whole genome shotgun (WGS) entry which is preliminary data.</text>
</comment>
<dbReference type="EMBL" id="LVLJ01003657">
    <property type="protein sequence ID" value="OAE20217.1"/>
    <property type="molecule type" value="Genomic_DNA"/>
</dbReference>
<keyword evidence="1" id="KW-0812">Transmembrane</keyword>
<proteinExistence type="predicted"/>
<protein>
    <recommendedName>
        <fullName evidence="4">Tail-anchored protein insertion receptor WRB</fullName>
    </recommendedName>
</protein>
<accession>A0A176VI19</accession>
<evidence type="ECO:0000313" key="3">
    <source>
        <dbReference type="Proteomes" id="UP000077202"/>
    </source>
</evidence>